<proteinExistence type="predicted"/>
<dbReference type="GO" id="GO:0050832">
    <property type="term" value="P:defense response to fungus"/>
    <property type="evidence" value="ECO:0007669"/>
    <property type="project" value="InterPro"/>
</dbReference>
<feature type="region of interest" description="Disordered" evidence="3">
    <location>
        <begin position="1"/>
        <end position="20"/>
    </location>
</feature>
<dbReference type="Gene3D" id="1.10.1240.40">
    <property type="entry name" value="ENT domain"/>
    <property type="match status" value="1"/>
</dbReference>
<dbReference type="Pfam" id="PF03735">
    <property type="entry name" value="ENT"/>
    <property type="match status" value="1"/>
</dbReference>
<dbReference type="AlphaFoldDB" id="A0AAW1WAB2"/>
<gene>
    <name evidence="5" type="ORF">M0R45_030200</name>
    <name evidence="6" type="ORF">M0R45_030207</name>
</gene>
<dbReference type="EMBL" id="JBEDUW010000006">
    <property type="protein sequence ID" value="KAK9921707.1"/>
    <property type="molecule type" value="Genomic_DNA"/>
</dbReference>
<dbReference type="SMART" id="SM01191">
    <property type="entry name" value="ENT"/>
    <property type="match status" value="1"/>
</dbReference>
<keyword evidence="7" id="KW-1185">Reference proteome</keyword>
<dbReference type="FunFam" id="1.10.1240.40:FF:000005">
    <property type="entry name" value="ENT domain containing protein, expressed"/>
    <property type="match status" value="1"/>
</dbReference>
<feature type="compositionally biased region" description="Low complexity" evidence="3">
    <location>
        <begin position="176"/>
        <end position="187"/>
    </location>
</feature>
<dbReference type="Proteomes" id="UP001457282">
    <property type="component" value="Unassembled WGS sequence"/>
</dbReference>
<organism evidence="5 7">
    <name type="scientific">Rubus argutus</name>
    <name type="common">Southern blackberry</name>
    <dbReference type="NCBI Taxonomy" id="59490"/>
    <lineage>
        <taxon>Eukaryota</taxon>
        <taxon>Viridiplantae</taxon>
        <taxon>Streptophyta</taxon>
        <taxon>Embryophyta</taxon>
        <taxon>Tracheophyta</taxon>
        <taxon>Spermatophyta</taxon>
        <taxon>Magnoliopsida</taxon>
        <taxon>eudicotyledons</taxon>
        <taxon>Gunneridae</taxon>
        <taxon>Pentapetalae</taxon>
        <taxon>rosids</taxon>
        <taxon>fabids</taxon>
        <taxon>Rosales</taxon>
        <taxon>Rosaceae</taxon>
        <taxon>Rosoideae</taxon>
        <taxon>Rosoideae incertae sedis</taxon>
        <taxon>Rubus</taxon>
    </lineage>
</organism>
<feature type="domain" description="ENT" evidence="4">
    <location>
        <begin position="49"/>
        <end position="136"/>
    </location>
</feature>
<dbReference type="SUPFAM" id="SSF63748">
    <property type="entry name" value="Tudor/PWWP/MBT"/>
    <property type="match status" value="1"/>
</dbReference>
<protein>
    <recommendedName>
        <fullName evidence="4">ENT domain-containing protein</fullName>
    </recommendedName>
</protein>
<evidence type="ECO:0000256" key="1">
    <source>
        <dbReference type="ARBA" id="ARBA00004123"/>
    </source>
</evidence>
<accession>A0AAW1WAB2</accession>
<sequence>MDYGVSDSTGTDDDLPPSHQYRIPRGGQVAGIERSAVGSISFPRKYTDMEAQIHHLEQEAYCAVLRAFKAQSDAITWEKESLITELRKELRVSDDEHRELLGRVNSDDIISKIREWRTAGGHQAARFSASQPVYDLVSSPTVSASRKKQKTSQSQGQPFPGLSSMKSMQYTSTGPSLSRQLTSRSSTGPLAITEPAEVATYDLIGKKVWMRWPADNSFYEALITDYNPNEGRHALIYDKNTANETFEWVDFKEISREDIRWEGEELGLSHQGNHGSGQGRRVKKSTNHGAVIPVSGRGRGHIKPQSKKQLLPSQNGIGNKLPDDLELLNTDSLVKEVERVFNASNPDPFELEKARKMLKDHEQALVDAIERLAYASDGESDGEHGEHTFMHGQSMDG</sequence>
<dbReference type="PROSITE" id="PS51138">
    <property type="entry name" value="ENT"/>
    <property type="match status" value="1"/>
</dbReference>
<evidence type="ECO:0000313" key="6">
    <source>
        <dbReference type="EMBL" id="KAK9921707.1"/>
    </source>
</evidence>
<comment type="caution">
    <text evidence="5">The sequence shown here is derived from an EMBL/GenBank/DDBJ whole genome shotgun (WGS) entry which is preliminary data.</text>
</comment>
<evidence type="ECO:0000313" key="7">
    <source>
        <dbReference type="Proteomes" id="UP001457282"/>
    </source>
</evidence>
<dbReference type="SUPFAM" id="SSF158639">
    <property type="entry name" value="ENT-like"/>
    <property type="match status" value="1"/>
</dbReference>
<dbReference type="InterPro" id="IPR036142">
    <property type="entry name" value="ENT_dom-like_sf"/>
</dbReference>
<evidence type="ECO:0000256" key="3">
    <source>
        <dbReference type="SAM" id="MobiDB-lite"/>
    </source>
</evidence>
<keyword evidence="2" id="KW-0539">Nucleus</keyword>
<reference evidence="5 7" key="1">
    <citation type="journal article" date="2023" name="G3 (Bethesda)">
        <title>A chromosome-length genome assembly and annotation of blackberry (Rubus argutus, cv. 'Hillquist').</title>
        <authorList>
            <person name="Bruna T."/>
            <person name="Aryal R."/>
            <person name="Dudchenko O."/>
            <person name="Sargent D.J."/>
            <person name="Mead D."/>
            <person name="Buti M."/>
            <person name="Cavallini A."/>
            <person name="Hytonen T."/>
            <person name="Andres J."/>
            <person name="Pham M."/>
            <person name="Weisz D."/>
            <person name="Mascagni F."/>
            <person name="Usai G."/>
            <person name="Natali L."/>
            <person name="Bassil N."/>
            <person name="Fernandez G.E."/>
            <person name="Lomsadze A."/>
            <person name="Armour M."/>
            <person name="Olukolu B."/>
            <person name="Poorten T."/>
            <person name="Britton C."/>
            <person name="Davik J."/>
            <person name="Ashrafi H."/>
            <person name="Aiden E.L."/>
            <person name="Borodovsky M."/>
            <person name="Worthington M."/>
        </authorList>
    </citation>
    <scope>NUCLEOTIDE SEQUENCE [LARGE SCALE GENOMIC DNA]</scope>
    <source>
        <strain evidence="5">PI 553951</strain>
    </source>
</reference>
<dbReference type="EMBL" id="JBEDUW010000006">
    <property type="protein sequence ID" value="KAK9921699.1"/>
    <property type="molecule type" value="Genomic_DNA"/>
</dbReference>
<dbReference type="CDD" id="cd20404">
    <property type="entry name" value="Tudor_Agenet_AtEML-like"/>
    <property type="match status" value="1"/>
</dbReference>
<dbReference type="InterPro" id="IPR033485">
    <property type="entry name" value="EMSY-LIKE_plant"/>
</dbReference>
<feature type="region of interest" description="Disordered" evidence="3">
    <location>
        <begin position="378"/>
        <end position="397"/>
    </location>
</feature>
<name>A0AAW1WAB2_RUBAR</name>
<evidence type="ECO:0000259" key="4">
    <source>
        <dbReference type="PROSITE" id="PS51138"/>
    </source>
</evidence>
<feature type="compositionally biased region" description="Polar residues" evidence="3">
    <location>
        <begin position="164"/>
        <end position="175"/>
    </location>
</feature>
<evidence type="ECO:0000313" key="5">
    <source>
        <dbReference type="EMBL" id="KAK9921699.1"/>
    </source>
</evidence>
<dbReference type="GO" id="GO:0005634">
    <property type="term" value="C:nucleus"/>
    <property type="evidence" value="ECO:0007669"/>
    <property type="project" value="UniProtKB-SubCell"/>
</dbReference>
<dbReference type="PANTHER" id="PTHR33432:SF20">
    <property type="entry name" value="PROTEIN EMSY-LIKE 1"/>
    <property type="match status" value="1"/>
</dbReference>
<dbReference type="InterPro" id="IPR005491">
    <property type="entry name" value="ENT_dom"/>
</dbReference>
<feature type="compositionally biased region" description="Polar residues" evidence="3">
    <location>
        <begin position="307"/>
        <end position="316"/>
    </location>
</feature>
<dbReference type="Gene3D" id="2.30.30.140">
    <property type="match status" value="1"/>
</dbReference>
<feature type="region of interest" description="Disordered" evidence="3">
    <location>
        <begin position="290"/>
        <end position="316"/>
    </location>
</feature>
<evidence type="ECO:0000256" key="2">
    <source>
        <dbReference type="ARBA" id="ARBA00023242"/>
    </source>
</evidence>
<dbReference type="PANTHER" id="PTHR33432">
    <property type="entry name" value="PROTEIN EMSY-LIKE 4"/>
    <property type="match status" value="1"/>
</dbReference>
<comment type="subcellular location">
    <subcellularLocation>
        <location evidence="1">Nucleus</location>
    </subcellularLocation>
</comment>
<feature type="region of interest" description="Disordered" evidence="3">
    <location>
        <begin position="140"/>
        <end position="189"/>
    </location>
</feature>